<comment type="similarity">
    <text evidence="1 2">Belongs to the ArsC family.</text>
</comment>
<dbReference type="NCBIfam" id="TIGR01616">
    <property type="entry name" value="nitro_assoc"/>
    <property type="match status" value="1"/>
</dbReference>
<evidence type="ECO:0000313" key="4">
    <source>
        <dbReference type="Proteomes" id="UP000420562"/>
    </source>
</evidence>
<dbReference type="SUPFAM" id="SSF52833">
    <property type="entry name" value="Thioredoxin-like"/>
    <property type="match status" value="1"/>
</dbReference>
<dbReference type="Gene3D" id="3.40.30.10">
    <property type="entry name" value="Glutaredoxin"/>
    <property type="match status" value="1"/>
</dbReference>
<dbReference type="InterPro" id="IPR036249">
    <property type="entry name" value="Thioredoxin-like_sf"/>
</dbReference>
<dbReference type="CDD" id="cd03033">
    <property type="entry name" value="ArsC_15kD"/>
    <property type="match status" value="1"/>
</dbReference>
<dbReference type="InterPro" id="IPR006503">
    <property type="entry name" value="Nase-assoc"/>
</dbReference>
<proteinExistence type="inferred from homology"/>
<keyword evidence="4" id="KW-1185">Reference proteome</keyword>
<reference evidence="3 4" key="1">
    <citation type="submission" date="2019-09" db="EMBL/GenBank/DDBJ databases">
        <title>Geobacter sp. Red96, a novel strain isolated from paddy soil.</title>
        <authorList>
            <person name="Xu Z."/>
            <person name="Masuda Y."/>
            <person name="Itoh H."/>
            <person name="Senoo K."/>
        </authorList>
    </citation>
    <scope>NUCLEOTIDE SEQUENCE [LARGE SCALE GENOMIC DNA]</scope>
    <source>
        <strain evidence="3 4">Red96</strain>
    </source>
</reference>
<organism evidence="3 4">
    <name type="scientific">Oryzomonas japonica</name>
    <dbReference type="NCBI Taxonomy" id="2603858"/>
    <lineage>
        <taxon>Bacteria</taxon>
        <taxon>Pseudomonadati</taxon>
        <taxon>Thermodesulfobacteriota</taxon>
        <taxon>Desulfuromonadia</taxon>
        <taxon>Geobacterales</taxon>
        <taxon>Geobacteraceae</taxon>
        <taxon>Oryzomonas</taxon>
    </lineage>
</organism>
<gene>
    <name evidence="3" type="ORF">F6V25_01435</name>
</gene>
<sequence>MARVIFYEKPGCINNTKQKELLRAAGHELAERSILTHPWTAEELVAFFGALPVREWFNRAAPRVKSGEVVPEQMEPDSAIAAMLEEPLLIKRPLMQSGERRMVGFDQDAVHAWIGLWREEAPRDRVDLQHCPRTGTGENCTEPSI</sequence>
<name>A0A7J4ZVC7_9BACT</name>
<evidence type="ECO:0008006" key="5">
    <source>
        <dbReference type="Google" id="ProtNLM"/>
    </source>
</evidence>
<dbReference type="PROSITE" id="PS51353">
    <property type="entry name" value="ARSC"/>
    <property type="match status" value="1"/>
</dbReference>
<dbReference type="PANTHER" id="PTHR30041">
    <property type="entry name" value="ARSENATE REDUCTASE"/>
    <property type="match status" value="1"/>
</dbReference>
<accession>A0A7J4ZVC7</accession>
<dbReference type="RefSeq" id="WP_151126561.1">
    <property type="nucleotide sequence ID" value="NZ_VZQZ01000001.1"/>
</dbReference>
<protein>
    <recommendedName>
        <fullName evidence="5">Nitrogenase-associated protein</fullName>
    </recommendedName>
</protein>
<dbReference type="Proteomes" id="UP000420562">
    <property type="component" value="Unassembled WGS sequence"/>
</dbReference>
<comment type="caution">
    <text evidence="3">The sequence shown here is derived from an EMBL/GenBank/DDBJ whole genome shotgun (WGS) entry which is preliminary data.</text>
</comment>
<dbReference type="PANTHER" id="PTHR30041:SF8">
    <property type="entry name" value="PROTEIN YFFB"/>
    <property type="match status" value="1"/>
</dbReference>
<dbReference type="Pfam" id="PF03960">
    <property type="entry name" value="ArsC"/>
    <property type="match status" value="1"/>
</dbReference>
<evidence type="ECO:0000313" key="3">
    <source>
        <dbReference type="EMBL" id="KAB0667393.1"/>
    </source>
</evidence>
<dbReference type="EMBL" id="VZQZ01000001">
    <property type="protein sequence ID" value="KAB0667393.1"/>
    <property type="molecule type" value="Genomic_DNA"/>
</dbReference>
<evidence type="ECO:0000256" key="2">
    <source>
        <dbReference type="PROSITE-ProRule" id="PRU01282"/>
    </source>
</evidence>
<evidence type="ECO:0000256" key="1">
    <source>
        <dbReference type="ARBA" id="ARBA00007198"/>
    </source>
</evidence>
<dbReference type="InterPro" id="IPR006660">
    <property type="entry name" value="Arsenate_reductase-like"/>
</dbReference>
<dbReference type="AlphaFoldDB" id="A0A7J4ZVC7"/>